<comment type="caution">
    <text evidence="2">The sequence shown here is derived from an EMBL/GenBank/DDBJ whole genome shotgun (WGS) entry which is preliminary data.</text>
</comment>
<dbReference type="EMBL" id="MPKA01000106">
    <property type="protein sequence ID" value="OLU44488.1"/>
    <property type="molecule type" value="Genomic_DNA"/>
</dbReference>
<feature type="domain" description="Amidohydrolase-related" evidence="1">
    <location>
        <begin position="50"/>
        <end position="372"/>
    </location>
</feature>
<dbReference type="InterPro" id="IPR032466">
    <property type="entry name" value="Metal_Hydrolase"/>
</dbReference>
<dbReference type="InterPro" id="IPR011059">
    <property type="entry name" value="Metal-dep_hydrolase_composite"/>
</dbReference>
<dbReference type="CDD" id="cd01309">
    <property type="entry name" value="Met_dep_hydrolase_C"/>
    <property type="match status" value="1"/>
</dbReference>
<keyword evidence="2" id="KW-0378">Hydrolase</keyword>
<dbReference type="SUPFAM" id="SSF51338">
    <property type="entry name" value="Composite domain of metallo-dependent hydrolases"/>
    <property type="match status" value="1"/>
</dbReference>
<dbReference type="GeneID" id="78276354"/>
<dbReference type="Gene3D" id="3.20.20.140">
    <property type="entry name" value="Metal-dependent hydrolases"/>
    <property type="match status" value="1"/>
</dbReference>
<dbReference type="InterPro" id="IPR006680">
    <property type="entry name" value="Amidohydro-rel"/>
</dbReference>
<dbReference type="RefSeq" id="WP_076342185.1">
    <property type="nucleotide sequence ID" value="NZ_JBGNFS010000003.1"/>
</dbReference>
<dbReference type="STRING" id="1862672.BO225_10430"/>
<dbReference type="SUPFAM" id="SSF51556">
    <property type="entry name" value="Metallo-dependent hydrolases"/>
    <property type="match status" value="1"/>
</dbReference>
<accession>A0A1U7NK74</accession>
<dbReference type="Pfam" id="PF01979">
    <property type="entry name" value="Amidohydro_1"/>
    <property type="match status" value="1"/>
</dbReference>
<dbReference type="InterPro" id="IPR051781">
    <property type="entry name" value="Metallo-dep_Hydrolase"/>
</dbReference>
<name>A0A1U7NK74_9FIRM</name>
<reference evidence="2 3" key="1">
    <citation type="submission" date="2016-11" db="EMBL/GenBank/DDBJ databases">
        <title>Description of two novel members of the family Erysipelotrichaceae: Ileibacterium lipovorans gen. nov., sp. nov. and Dubosiella newyorkensis, gen. nov., sp. nov.</title>
        <authorList>
            <person name="Cox L.M."/>
            <person name="Sohn J."/>
            <person name="Tyrrell K.L."/>
            <person name="Citron D.M."/>
            <person name="Lawson P.A."/>
            <person name="Patel N.B."/>
            <person name="Iizumi T."/>
            <person name="Perez-Perez G.I."/>
            <person name="Goldstein E.J."/>
            <person name="Blaser M.J."/>
        </authorList>
    </citation>
    <scope>NUCLEOTIDE SEQUENCE [LARGE SCALE GENOMIC DNA]</scope>
    <source>
        <strain evidence="2 3">NYU-BL-A4</strain>
    </source>
</reference>
<dbReference type="PANTHER" id="PTHR43135:SF3">
    <property type="entry name" value="ALPHA-D-RIBOSE 1-METHYLPHOSPHONATE 5-TRIPHOSPHATE DIPHOSPHATASE"/>
    <property type="match status" value="1"/>
</dbReference>
<dbReference type="OrthoDB" id="9802793at2"/>
<dbReference type="GO" id="GO:0016810">
    <property type="term" value="F:hydrolase activity, acting on carbon-nitrogen (but not peptide) bonds"/>
    <property type="evidence" value="ECO:0007669"/>
    <property type="project" value="InterPro"/>
</dbReference>
<evidence type="ECO:0000313" key="2">
    <source>
        <dbReference type="EMBL" id="OLU44488.1"/>
    </source>
</evidence>
<dbReference type="Proteomes" id="UP000186705">
    <property type="component" value="Unassembled WGS sequence"/>
</dbReference>
<gene>
    <name evidence="2" type="ORF">BO225_10430</name>
</gene>
<organism evidence="2 3">
    <name type="scientific">Dubosiella newyorkensis</name>
    <dbReference type="NCBI Taxonomy" id="1862672"/>
    <lineage>
        <taxon>Bacteria</taxon>
        <taxon>Bacillati</taxon>
        <taxon>Bacillota</taxon>
        <taxon>Erysipelotrichia</taxon>
        <taxon>Erysipelotrichales</taxon>
        <taxon>Erysipelotrichaceae</taxon>
        <taxon>Dubosiella</taxon>
    </lineage>
</organism>
<dbReference type="AlphaFoldDB" id="A0A1U7NK74"/>
<protein>
    <submittedName>
        <fullName evidence="2">Amidohydrolase</fullName>
    </submittedName>
</protein>
<dbReference type="PANTHER" id="PTHR43135">
    <property type="entry name" value="ALPHA-D-RIBOSE 1-METHYLPHOSPHONATE 5-TRIPHOSPHATE DIPHOSPHATASE"/>
    <property type="match status" value="1"/>
</dbReference>
<evidence type="ECO:0000313" key="3">
    <source>
        <dbReference type="Proteomes" id="UP000186705"/>
    </source>
</evidence>
<proteinExistence type="predicted"/>
<sequence>MLLKNGHVFPVEGEDFFGDIRISKNVIAGVGKDLDALPKEEIIDCTGLNIYPGMVEAHCHLGMEESSIRMEGNDVNEMSDPLTPQVRGIDGCYILDESVKNAREAGITCVAAGPGSANVVGGTFVCYKTNGKCIDDAIVQENIAMKAAFGENPKRVYQDSKIKTRMNIAALLRNLLFKTKEYMEKKESGKDVPFNMQYEAMIPVLKKEMPLKCHAHRSDDILTAIRIGKEFDLDLTLDHVTDGAIIVDKIKESGYPCIVGPAFTHKSKYELKAKSFKTPKVMKEHGILFSITTDSPVVPQEYLPICAALSVKEGLSGKDAIEAITLSPAKILKISDRVGSIKVGKDADLIVCTSSLLDPQNEIKNVFIDGKQIN</sequence>
<keyword evidence="3" id="KW-1185">Reference proteome</keyword>
<evidence type="ECO:0000259" key="1">
    <source>
        <dbReference type="Pfam" id="PF01979"/>
    </source>
</evidence>